<dbReference type="AlphaFoldDB" id="A0A5C3LP08"/>
<feature type="region of interest" description="Disordered" evidence="1">
    <location>
        <begin position="1"/>
        <end position="39"/>
    </location>
</feature>
<dbReference type="EMBL" id="ML213628">
    <property type="protein sequence ID" value="TFK34784.1"/>
    <property type="molecule type" value="Genomic_DNA"/>
</dbReference>
<gene>
    <name evidence="2" type="ORF">BDQ12DRAFT_738013</name>
</gene>
<evidence type="ECO:0000256" key="1">
    <source>
        <dbReference type="SAM" id="MobiDB-lite"/>
    </source>
</evidence>
<organism evidence="2 3">
    <name type="scientific">Crucibulum laeve</name>
    <dbReference type="NCBI Taxonomy" id="68775"/>
    <lineage>
        <taxon>Eukaryota</taxon>
        <taxon>Fungi</taxon>
        <taxon>Dikarya</taxon>
        <taxon>Basidiomycota</taxon>
        <taxon>Agaricomycotina</taxon>
        <taxon>Agaricomycetes</taxon>
        <taxon>Agaricomycetidae</taxon>
        <taxon>Agaricales</taxon>
        <taxon>Agaricineae</taxon>
        <taxon>Nidulariaceae</taxon>
        <taxon>Crucibulum</taxon>
    </lineage>
</organism>
<accession>A0A5C3LP08</accession>
<evidence type="ECO:0000313" key="2">
    <source>
        <dbReference type="EMBL" id="TFK34784.1"/>
    </source>
</evidence>
<reference evidence="2 3" key="1">
    <citation type="journal article" date="2019" name="Nat. Ecol. Evol.">
        <title>Megaphylogeny resolves global patterns of mushroom evolution.</title>
        <authorList>
            <person name="Varga T."/>
            <person name="Krizsan K."/>
            <person name="Foldi C."/>
            <person name="Dima B."/>
            <person name="Sanchez-Garcia M."/>
            <person name="Sanchez-Ramirez S."/>
            <person name="Szollosi G.J."/>
            <person name="Szarkandi J.G."/>
            <person name="Papp V."/>
            <person name="Albert L."/>
            <person name="Andreopoulos W."/>
            <person name="Angelini C."/>
            <person name="Antonin V."/>
            <person name="Barry K.W."/>
            <person name="Bougher N.L."/>
            <person name="Buchanan P."/>
            <person name="Buyck B."/>
            <person name="Bense V."/>
            <person name="Catcheside P."/>
            <person name="Chovatia M."/>
            <person name="Cooper J."/>
            <person name="Damon W."/>
            <person name="Desjardin D."/>
            <person name="Finy P."/>
            <person name="Geml J."/>
            <person name="Haridas S."/>
            <person name="Hughes K."/>
            <person name="Justo A."/>
            <person name="Karasinski D."/>
            <person name="Kautmanova I."/>
            <person name="Kiss B."/>
            <person name="Kocsube S."/>
            <person name="Kotiranta H."/>
            <person name="LaButti K.M."/>
            <person name="Lechner B.E."/>
            <person name="Liimatainen K."/>
            <person name="Lipzen A."/>
            <person name="Lukacs Z."/>
            <person name="Mihaltcheva S."/>
            <person name="Morgado L.N."/>
            <person name="Niskanen T."/>
            <person name="Noordeloos M.E."/>
            <person name="Ohm R.A."/>
            <person name="Ortiz-Santana B."/>
            <person name="Ovrebo C."/>
            <person name="Racz N."/>
            <person name="Riley R."/>
            <person name="Savchenko A."/>
            <person name="Shiryaev A."/>
            <person name="Soop K."/>
            <person name="Spirin V."/>
            <person name="Szebenyi C."/>
            <person name="Tomsovsky M."/>
            <person name="Tulloss R.E."/>
            <person name="Uehling J."/>
            <person name="Grigoriev I.V."/>
            <person name="Vagvolgyi C."/>
            <person name="Papp T."/>
            <person name="Martin F.M."/>
            <person name="Miettinen O."/>
            <person name="Hibbett D.S."/>
            <person name="Nagy L.G."/>
        </authorList>
    </citation>
    <scope>NUCLEOTIDE SEQUENCE [LARGE SCALE GENOMIC DNA]</scope>
    <source>
        <strain evidence="2 3">CBS 166.37</strain>
    </source>
</reference>
<feature type="compositionally biased region" description="Polar residues" evidence="1">
    <location>
        <begin position="10"/>
        <end position="24"/>
    </location>
</feature>
<sequence>MTGGMDTTPKKSQPQPSSMNTTPKKAQPHPSKRIPPAPGIFNRSLSAGPIVPLQVLAFRVEPETMSSWVTLHQDLIPGETDYHKRDRFWRVIGRYLPPGCNQLCVVNIDNCLVTCIVVASNRNKEELEQARDVGKIEYARYVLDLDDPPRWYRPVKA</sequence>
<dbReference type="Proteomes" id="UP000308652">
    <property type="component" value="Unassembled WGS sequence"/>
</dbReference>
<keyword evidence="3" id="KW-1185">Reference proteome</keyword>
<proteinExistence type="predicted"/>
<dbReference type="OrthoDB" id="2990015at2759"/>
<name>A0A5C3LP08_9AGAR</name>
<protein>
    <submittedName>
        <fullName evidence="2">Uncharacterized protein</fullName>
    </submittedName>
</protein>
<evidence type="ECO:0000313" key="3">
    <source>
        <dbReference type="Proteomes" id="UP000308652"/>
    </source>
</evidence>